<keyword evidence="3" id="KW-1185">Reference proteome</keyword>
<comment type="caution">
    <text evidence="2">The sequence shown here is derived from an EMBL/GenBank/DDBJ whole genome shotgun (WGS) entry which is preliminary data.</text>
</comment>
<dbReference type="Proteomes" id="UP000792457">
    <property type="component" value="Unassembled WGS sequence"/>
</dbReference>
<gene>
    <name evidence="2" type="ORF">J437_LFUL014982</name>
</gene>
<feature type="chain" id="PRO_5035469850" evidence="1">
    <location>
        <begin position="16"/>
        <end position="110"/>
    </location>
</feature>
<dbReference type="EMBL" id="KZ309095">
    <property type="protein sequence ID" value="KAG8236937.1"/>
    <property type="molecule type" value="Genomic_DNA"/>
</dbReference>
<organism evidence="2 3">
    <name type="scientific">Ladona fulva</name>
    <name type="common">Scarce chaser dragonfly</name>
    <name type="synonym">Libellula fulva</name>
    <dbReference type="NCBI Taxonomy" id="123851"/>
    <lineage>
        <taxon>Eukaryota</taxon>
        <taxon>Metazoa</taxon>
        <taxon>Ecdysozoa</taxon>
        <taxon>Arthropoda</taxon>
        <taxon>Hexapoda</taxon>
        <taxon>Insecta</taxon>
        <taxon>Pterygota</taxon>
        <taxon>Palaeoptera</taxon>
        <taxon>Odonata</taxon>
        <taxon>Epiprocta</taxon>
        <taxon>Anisoptera</taxon>
        <taxon>Libelluloidea</taxon>
        <taxon>Libellulidae</taxon>
        <taxon>Ladona</taxon>
    </lineage>
</organism>
<reference evidence="2" key="2">
    <citation type="submission" date="2017-10" db="EMBL/GenBank/DDBJ databases">
        <title>Ladona fulva Genome sequencing and assembly.</title>
        <authorList>
            <person name="Murali S."/>
            <person name="Richards S."/>
            <person name="Bandaranaike D."/>
            <person name="Bellair M."/>
            <person name="Blankenburg K."/>
            <person name="Chao H."/>
            <person name="Dinh H."/>
            <person name="Doddapaneni H."/>
            <person name="Dugan-Rocha S."/>
            <person name="Elkadiri S."/>
            <person name="Gnanaolivu R."/>
            <person name="Hernandez B."/>
            <person name="Skinner E."/>
            <person name="Javaid M."/>
            <person name="Lee S."/>
            <person name="Li M."/>
            <person name="Ming W."/>
            <person name="Munidasa M."/>
            <person name="Muniz J."/>
            <person name="Nguyen L."/>
            <person name="Hughes D."/>
            <person name="Osuji N."/>
            <person name="Pu L.-L."/>
            <person name="Puazo M."/>
            <person name="Qu C."/>
            <person name="Quiroz J."/>
            <person name="Raj R."/>
            <person name="Weissenberger G."/>
            <person name="Xin Y."/>
            <person name="Zou X."/>
            <person name="Han Y."/>
            <person name="Worley K."/>
            <person name="Muzny D."/>
            <person name="Gibbs R."/>
        </authorList>
    </citation>
    <scope>NUCLEOTIDE SEQUENCE</scope>
    <source>
        <strain evidence="2">Sampled in the wild</strain>
    </source>
</reference>
<evidence type="ECO:0000313" key="2">
    <source>
        <dbReference type="EMBL" id="KAG8236937.1"/>
    </source>
</evidence>
<dbReference type="AlphaFoldDB" id="A0A8K0KLR3"/>
<sequence>MRLMGVGLKALNLFCSLMDWSKVVNVHSAVKGVYDLVIRKASREEIEKTREAENVTVGFSLMYGVITLIGQKTSKVLDNAVKSTFCHVCISMKSKMGTAEFDQWYSKHKE</sequence>
<accession>A0A8K0KLR3</accession>
<name>A0A8K0KLR3_LADFU</name>
<proteinExistence type="predicted"/>
<evidence type="ECO:0000256" key="1">
    <source>
        <dbReference type="SAM" id="SignalP"/>
    </source>
</evidence>
<evidence type="ECO:0000313" key="3">
    <source>
        <dbReference type="Proteomes" id="UP000792457"/>
    </source>
</evidence>
<keyword evidence="1" id="KW-0732">Signal</keyword>
<protein>
    <submittedName>
        <fullName evidence="2">Uncharacterized protein</fullName>
    </submittedName>
</protein>
<feature type="signal peptide" evidence="1">
    <location>
        <begin position="1"/>
        <end position="15"/>
    </location>
</feature>
<reference evidence="2" key="1">
    <citation type="submission" date="2013-04" db="EMBL/GenBank/DDBJ databases">
        <authorList>
            <person name="Qu J."/>
            <person name="Murali S.C."/>
            <person name="Bandaranaike D."/>
            <person name="Bellair M."/>
            <person name="Blankenburg K."/>
            <person name="Chao H."/>
            <person name="Dinh H."/>
            <person name="Doddapaneni H."/>
            <person name="Downs B."/>
            <person name="Dugan-Rocha S."/>
            <person name="Elkadiri S."/>
            <person name="Gnanaolivu R.D."/>
            <person name="Hernandez B."/>
            <person name="Javaid M."/>
            <person name="Jayaseelan J.C."/>
            <person name="Lee S."/>
            <person name="Li M."/>
            <person name="Ming W."/>
            <person name="Munidasa M."/>
            <person name="Muniz J."/>
            <person name="Nguyen L."/>
            <person name="Ongeri F."/>
            <person name="Osuji N."/>
            <person name="Pu L.-L."/>
            <person name="Puazo M."/>
            <person name="Qu C."/>
            <person name="Quiroz J."/>
            <person name="Raj R."/>
            <person name="Weissenberger G."/>
            <person name="Xin Y."/>
            <person name="Zou X."/>
            <person name="Han Y."/>
            <person name="Richards S."/>
            <person name="Worley K."/>
            <person name="Muzny D."/>
            <person name="Gibbs R."/>
        </authorList>
    </citation>
    <scope>NUCLEOTIDE SEQUENCE</scope>
    <source>
        <strain evidence="2">Sampled in the wild</strain>
    </source>
</reference>
<dbReference type="OrthoDB" id="421276at2759"/>